<comment type="similarity">
    <text evidence="2">Belongs to the GMC oxidoreductase family.</text>
</comment>
<dbReference type="InterPro" id="IPR012132">
    <property type="entry name" value="GMC_OxRdtase"/>
</dbReference>
<dbReference type="Proteomes" id="UP000297245">
    <property type="component" value="Unassembled WGS sequence"/>
</dbReference>
<feature type="non-terminal residue" evidence="5">
    <location>
        <position position="1"/>
    </location>
</feature>
<dbReference type="SUPFAM" id="SSF51905">
    <property type="entry name" value="FAD/NAD(P)-binding domain"/>
    <property type="match status" value="1"/>
</dbReference>
<dbReference type="Gene3D" id="3.30.560.10">
    <property type="entry name" value="Glucose Oxidase, domain 3"/>
    <property type="match status" value="1"/>
</dbReference>
<name>A0A4V4HDP8_DENBC</name>
<evidence type="ECO:0000259" key="3">
    <source>
        <dbReference type="Pfam" id="PF05199"/>
    </source>
</evidence>
<dbReference type="InterPro" id="IPR007867">
    <property type="entry name" value="GMC_OxRtase_C"/>
</dbReference>
<gene>
    <name evidence="5" type="ORF">K435DRAFT_919293</name>
    <name evidence="4" type="ORF">K435DRAFT_925967</name>
</gene>
<reference evidence="5 6" key="1">
    <citation type="journal article" date="2019" name="Nat. Ecol. Evol.">
        <title>Megaphylogeny resolves global patterns of mushroom evolution.</title>
        <authorList>
            <person name="Varga T."/>
            <person name="Krizsan K."/>
            <person name="Foldi C."/>
            <person name="Dima B."/>
            <person name="Sanchez-Garcia M."/>
            <person name="Sanchez-Ramirez S."/>
            <person name="Szollosi G.J."/>
            <person name="Szarkandi J.G."/>
            <person name="Papp V."/>
            <person name="Albert L."/>
            <person name="Andreopoulos W."/>
            <person name="Angelini C."/>
            <person name="Antonin V."/>
            <person name="Barry K.W."/>
            <person name="Bougher N.L."/>
            <person name="Buchanan P."/>
            <person name="Buyck B."/>
            <person name="Bense V."/>
            <person name="Catcheside P."/>
            <person name="Chovatia M."/>
            <person name="Cooper J."/>
            <person name="Damon W."/>
            <person name="Desjardin D."/>
            <person name="Finy P."/>
            <person name="Geml J."/>
            <person name="Haridas S."/>
            <person name="Hughes K."/>
            <person name="Justo A."/>
            <person name="Karasinski D."/>
            <person name="Kautmanova I."/>
            <person name="Kiss B."/>
            <person name="Kocsube S."/>
            <person name="Kotiranta H."/>
            <person name="LaButti K.M."/>
            <person name="Lechner B.E."/>
            <person name="Liimatainen K."/>
            <person name="Lipzen A."/>
            <person name="Lukacs Z."/>
            <person name="Mihaltcheva S."/>
            <person name="Morgado L.N."/>
            <person name="Niskanen T."/>
            <person name="Noordeloos M.E."/>
            <person name="Ohm R.A."/>
            <person name="Ortiz-Santana B."/>
            <person name="Ovrebo C."/>
            <person name="Racz N."/>
            <person name="Riley R."/>
            <person name="Savchenko A."/>
            <person name="Shiryaev A."/>
            <person name="Soop K."/>
            <person name="Spirin V."/>
            <person name="Szebenyi C."/>
            <person name="Tomsovsky M."/>
            <person name="Tulloss R.E."/>
            <person name="Uehling J."/>
            <person name="Grigoriev I.V."/>
            <person name="Vagvolgyi C."/>
            <person name="Papp T."/>
            <person name="Martin F.M."/>
            <person name="Miettinen O."/>
            <person name="Hibbett D.S."/>
            <person name="Nagy L.G."/>
        </authorList>
    </citation>
    <scope>NUCLEOTIDE SEQUENCE [LARGE SCALE GENOMIC DNA]</scope>
    <source>
        <strain evidence="5 6">CBS 962.96</strain>
    </source>
</reference>
<sequence>LSGGSVTLNSTDLNPFTPPLIDIACLQTTFDSLAIRAAIKIVLKFTSAPAWDDYILGPFTDLAHTLEPGSSDPDELNKLLDEYIRNTTTTTEHVVGTASMSVRNASFGVIHLDLLVKEVEGLRIVDASILPYVPSAHTRLLCISLRSAPQTWLRLDG</sequence>
<feature type="domain" description="Glucose-methanol-choline oxidoreductase C-terminal" evidence="3">
    <location>
        <begin position="2"/>
        <end position="143"/>
    </location>
</feature>
<dbReference type="PANTHER" id="PTHR11552:SF147">
    <property type="entry name" value="CHOLINE DEHYDROGENASE, MITOCHONDRIAL"/>
    <property type="match status" value="1"/>
</dbReference>
<dbReference type="AlphaFoldDB" id="A0A4V4HDP8"/>
<dbReference type="InterPro" id="IPR036188">
    <property type="entry name" value="FAD/NAD-bd_sf"/>
</dbReference>
<evidence type="ECO:0000256" key="1">
    <source>
        <dbReference type="ARBA" id="ARBA00001974"/>
    </source>
</evidence>
<dbReference type="SUPFAM" id="SSF54373">
    <property type="entry name" value="FAD-linked reductases, C-terminal domain"/>
    <property type="match status" value="1"/>
</dbReference>
<accession>A0A4V4HDP8</accession>
<dbReference type="EMBL" id="ML179437">
    <property type="protein sequence ID" value="THU87725.1"/>
    <property type="molecule type" value="Genomic_DNA"/>
</dbReference>
<evidence type="ECO:0000313" key="6">
    <source>
        <dbReference type="Proteomes" id="UP000297245"/>
    </source>
</evidence>
<evidence type="ECO:0000313" key="5">
    <source>
        <dbReference type="EMBL" id="THU87725.1"/>
    </source>
</evidence>
<proteinExistence type="inferred from homology"/>
<dbReference type="Gene3D" id="3.50.50.60">
    <property type="entry name" value="FAD/NAD(P)-binding domain"/>
    <property type="match status" value="1"/>
</dbReference>
<evidence type="ECO:0000313" key="4">
    <source>
        <dbReference type="EMBL" id="THU85336.1"/>
    </source>
</evidence>
<dbReference type="EMBL" id="ML179553">
    <property type="protein sequence ID" value="THU85336.1"/>
    <property type="molecule type" value="Genomic_DNA"/>
</dbReference>
<organism evidence="5 6">
    <name type="scientific">Dendrothele bispora (strain CBS 962.96)</name>
    <dbReference type="NCBI Taxonomy" id="1314807"/>
    <lineage>
        <taxon>Eukaryota</taxon>
        <taxon>Fungi</taxon>
        <taxon>Dikarya</taxon>
        <taxon>Basidiomycota</taxon>
        <taxon>Agaricomycotina</taxon>
        <taxon>Agaricomycetes</taxon>
        <taxon>Agaricomycetidae</taxon>
        <taxon>Agaricales</taxon>
        <taxon>Agaricales incertae sedis</taxon>
        <taxon>Dendrothele</taxon>
    </lineage>
</organism>
<protein>
    <recommendedName>
        <fullName evidence="3">Glucose-methanol-choline oxidoreductase C-terminal domain-containing protein</fullName>
    </recommendedName>
</protein>
<keyword evidence="6" id="KW-1185">Reference proteome</keyword>
<dbReference type="PANTHER" id="PTHR11552">
    <property type="entry name" value="GLUCOSE-METHANOL-CHOLINE GMC OXIDOREDUCTASE"/>
    <property type="match status" value="1"/>
</dbReference>
<dbReference type="Pfam" id="PF05199">
    <property type="entry name" value="GMC_oxred_C"/>
    <property type="match status" value="1"/>
</dbReference>
<comment type="cofactor">
    <cofactor evidence="1">
        <name>FAD</name>
        <dbReference type="ChEBI" id="CHEBI:57692"/>
    </cofactor>
</comment>
<dbReference type="OrthoDB" id="269227at2759"/>
<dbReference type="GO" id="GO:0016614">
    <property type="term" value="F:oxidoreductase activity, acting on CH-OH group of donors"/>
    <property type="evidence" value="ECO:0007669"/>
    <property type="project" value="InterPro"/>
</dbReference>
<feature type="non-terminal residue" evidence="5">
    <location>
        <position position="157"/>
    </location>
</feature>
<dbReference type="GO" id="GO:0050660">
    <property type="term" value="F:flavin adenine dinucleotide binding"/>
    <property type="evidence" value="ECO:0007669"/>
    <property type="project" value="InterPro"/>
</dbReference>
<evidence type="ECO:0000256" key="2">
    <source>
        <dbReference type="ARBA" id="ARBA00010790"/>
    </source>
</evidence>